<keyword evidence="5" id="KW-0690">Ribosome biogenesis</keyword>
<evidence type="ECO:0000256" key="15">
    <source>
        <dbReference type="ARBA" id="ARBA00023204"/>
    </source>
</evidence>
<dbReference type="InterPro" id="IPR003152">
    <property type="entry name" value="FATC_dom"/>
</dbReference>
<dbReference type="FunFam" id="1.10.1070.11:FF:000018">
    <property type="entry name" value="DNA-dependent protein kinase catalytic subunit"/>
    <property type="match status" value="1"/>
</dbReference>
<dbReference type="Pfam" id="PF20502">
    <property type="entry name" value="DNAPKcs_CC1-2"/>
    <property type="match status" value="1"/>
</dbReference>
<dbReference type="PANTHER" id="PTHR11139:SF68">
    <property type="entry name" value="DNA-DEPENDENT PROTEIN KINASE CATALYTIC SUBUNIT"/>
    <property type="match status" value="1"/>
</dbReference>
<organism evidence="21 22">
    <name type="scientific">Sander lucioperca</name>
    <name type="common">Pike-perch</name>
    <name type="synonym">Perca lucioperca</name>
    <dbReference type="NCBI Taxonomy" id="283035"/>
    <lineage>
        <taxon>Eukaryota</taxon>
        <taxon>Metazoa</taxon>
        <taxon>Chordata</taxon>
        <taxon>Craniata</taxon>
        <taxon>Vertebrata</taxon>
        <taxon>Euteleostomi</taxon>
        <taxon>Actinopterygii</taxon>
        <taxon>Neopterygii</taxon>
        <taxon>Teleostei</taxon>
        <taxon>Neoteleostei</taxon>
        <taxon>Acanthomorphata</taxon>
        <taxon>Eupercaria</taxon>
        <taxon>Perciformes</taxon>
        <taxon>Percoidei</taxon>
        <taxon>Percidae</taxon>
        <taxon>Luciopercinae</taxon>
        <taxon>Sander</taxon>
    </lineage>
</organism>
<evidence type="ECO:0000256" key="9">
    <source>
        <dbReference type="ARBA" id="ARBA00022737"/>
    </source>
</evidence>
<dbReference type="SMART" id="SM01343">
    <property type="entry name" value="FATC"/>
    <property type="match status" value="1"/>
</dbReference>
<reference evidence="21" key="2">
    <citation type="submission" date="2025-09" db="UniProtKB">
        <authorList>
            <consortium name="Ensembl"/>
        </authorList>
    </citation>
    <scope>IDENTIFICATION</scope>
</reference>
<evidence type="ECO:0000256" key="3">
    <source>
        <dbReference type="ARBA" id="ARBA00012513"/>
    </source>
</evidence>
<evidence type="ECO:0000256" key="17">
    <source>
        <dbReference type="SAM" id="MobiDB-lite"/>
    </source>
</evidence>
<dbReference type="InterPro" id="IPR000403">
    <property type="entry name" value="PI3/4_kinase_cat_dom"/>
</dbReference>
<dbReference type="PROSITE" id="PS50290">
    <property type="entry name" value="PI3_4_KINASE_3"/>
    <property type="match status" value="1"/>
</dbReference>
<dbReference type="InterPro" id="IPR014009">
    <property type="entry name" value="PIK_FAT"/>
</dbReference>
<dbReference type="FunFam" id="3.30.1010.10:FF:000013">
    <property type="entry name" value="Protein kinase, DNA-activated, catalytic subunit"/>
    <property type="match status" value="1"/>
</dbReference>
<dbReference type="PROSITE" id="PS00915">
    <property type="entry name" value="PI3_4_KINASE_1"/>
    <property type="match status" value="1"/>
</dbReference>
<dbReference type="Pfam" id="PF00454">
    <property type="entry name" value="PI3_PI4_kinase"/>
    <property type="match status" value="1"/>
</dbReference>
<dbReference type="InterPro" id="IPR018936">
    <property type="entry name" value="PI3/4_kinase_CS"/>
</dbReference>
<dbReference type="Gene3D" id="3.30.1010.10">
    <property type="entry name" value="Phosphatidylinositol 3-kinase Catalytic Subunit, Chain A, domain 4"/>
    <property type="match status" value="1"/>
</dbReference>
<dbReference type="GO" id="GO:0006303">
    <property type="term" value="P:double-strand break repair via nonhomologous end joining"/>
    <property type="evidence" value="ECO:0007669"/>
    <property type="project" value="InterPro"/>
</dbReference>
<evidence type="ECO:0000256" key="6">
    <source>
        <dbReference type="ARBA" id="ARBA00022527"/>
    </source>
</evidence>
<evidence type="ECO:0000256" key="4">
    <source>
        <dbReference type="ARBA" id="ARBA00018077"/>
    </source>
</evidence>
<evidence type="ECO:0000256" key="14">
    <source>
        <dbReference type="ARBA" id="ARBA00022840"/>
    </source>
</evidence>
<dbReference type="SMART" id="SM01344">
    <property type="entry name" value="NUC194"/>
    <property type="match status" value="1"/>
</dbReference>
<dbReference type="Pfam" id="PF08163">
    <property type="entry name" value="DNAPKcs_CC3"/>
    <property type="match status" value="1"/>
</dbReference>
<comment type="similarity">
    <text evidence="2">Belongs to the PI3/PI4-kinase family.</text>
</comment>
<comment type="subcellular location">
    <subcellularLocation>
        <location evidence="1">Nucleus</location>
        <location evidence="1">Nucleolus</location>
    </subcellularLocation>
</comment>
<evidence type="ECO:0000259" key="18">
    <source>
        <dbReference type="PROSITE" id="PS50290"/>
    </source>
</evidence>
<dbReference type="InterPro" id="IPR036940">
    <property type="entry name" value="PI3/4_kinase_cat_sf"/>
</dbReference>
<keyword evidence="6" id="KW-0723">Serine/threonine-protein kinase</keyword>
<dbReference type="SUPFAM" id="SSF56112">
    <property type="entry name" value="Protein kinase-like (PK-like)"/>
    <property type="match status" value="1"/>
</dbReference>
<feature type="domain" description="FATC" evidence="20">
    <location>
        <begin position="3908"/>
        <end position="3940"/>
    </location>
</feature>
<dbReference type="InterPro" id="IPR011009">
    <property type="entry name" value="Kinase-like_dom_sf"/>
</dbReference>
<dbReference type="InterPro" id="IPR037706">
    <property type="entry name" value="DNA-PK_dom"/>
</dbReference>
<keyword evidence="16" id="KW-0539">Nucleus</keyword>
<feature type="region of interest" description="Disordered" evidence="17">
    <location>
        <begin position="1894"/>
        <end position="1918"/>
    </location>
</feature>
<evidence type="ECO:0000256" key="8">
    <source>
        <dbReference type="ARBA" id="ARBA00022679"/>
    </source>
</evidence>
<dbReference type="GO" id="GO:0071707">
    <property type="term" value="P:immunoglobulin heavy chain V-D-J recombination"/>
    <property type="evidence" value="ECO:0007669"/>
    <property type="project" value="Ensembl"/>
</dbReference>
<dbReference type="InterPro" id="IPR045581">
    <property type="entry name" value="DNAPKcs_CC5"/>
</dbReference>
<dbReference type="Pfam" id="PF02259">
    <property type="entry name" value="FAT"/>
    <property type="match status" value="1"/>
</dbReference>
<dbReference type="GO" id="GO:0033153">
    <property type="term" value="P:T cell receptor V(D)J recombination"/>
    <property type="evidence" value="ECO:0007669"/>
    <property type="project" value="Ensembl"/>
</dbReference>
<dbReference type="Pfam" id="PF19704">
    <property type="entry name" value="DNAPKcs_CC5"/>
    <property type="match status" value="1"/>
</dbReference>
<dbReference type="GO" id="GO:0004677">
    <property type="term" value="F:DNA-dependent protein kinase activity"/>
    <property type="evidence" value="ECO:0007669"/>
    <property type="project" value="InterPro"/>
</dbReference>
<dbReference type="InterPro" id="IPR016024">
    <property type="entry name" value="ARM-type_fold"/>
</dbReference>
<dbReference type="PROSITE" id="PS51189">
    <property type="entry name" value="FAT"/>
    <property type="match status" value="1"/>
</dbReference>
<dbReference type="SMART" id="SM00146">
    <property type="entry name" value="PI3Kc"/>
    <property type="match status" value="1"/>
</dbReference>
<keyword evidence="9" id="KW-0677">Repeat</keyword>
<keyword evidence="14" id="KW-0067">ATP-binding</keyword>
<sequence>SPLLFFVQHTCMAVYTKEKLAKCRTAVLDLLIKVLQKTKASSVAADLQICEIFNRYYSELCQKSRLPDSVLGKIYELLGVLAEVHPSEMVSNSDKLYKAYLGELKEQMTSLTKEPKLFVVAGCLRGITALMVNFTKTMEEDPVTSKDIFQYALKAITPQVNTIFSSCLMDHYRALFEVMSKLCGHINAEMKKTSYYALEAFLKQVAMLVADNIEEHKSKLKFFMHKFCGIIKTMDSTHKELSIAIRGYGFFAGPCKKVCPQDVDLMYTELIQRCKQMYLTESDGEDESFYQLPSFLDSIASVLIHLDKIPEVYTPLLERLLVVQIDNFPQYSERMQTACCRSILKVLVAVASKGPVLWSFISSVVHQGLIRVCSKPIMLSEDKDESSQVRTGKWKVPSSQNYLALFKSLLDCDLLKDSGFLDGAFESQNPALISLSRLLYDELVKSILRIVEKLDLSVQKVTTGEEAPDDAAHVLPSSDPTAHLLPNKIKDFTAFINLVDFCSELLLNKHAEYFQSWMYHLSHELILHSIRNPLVSGFYKLLSVTMKIAKRIKYYQGVGPRCSTSTQSDTVKSACFALFSKFGKEVCVRMKQYKDELLASCLTFVLSLHHSIVALDIKAYCPALEAALKLGLSHVPLANVALDALEDWSSHIPLETMQHCYTNILPLLDGYLKTASSNSKPIILSGGGQALPIDAPLVMVRLRVVKLLGHLGGKLNRNLVTVVSSEETMKKFVAWDSEKRLSFAVPFADMKPVIYLDPFLPHISELALSTSDRQTKVAACELLHSLVVYMVGKSAQMVEGENRLPPMYKLHKRLFPVLLRLACDVDQVTRQLFEPLVMQLIHWFTNNKKFESQDTVAVLEAIMDGVVDPMDSTLRDFCGRCIEEFVKWSIKQTTPKQQEKSPTNMKSLFKRIYSLALHPNGFKRLGAALAFNSIYRQFREEGALVEQFIFEVLVIFVESLALAHSDERSMGTLQQCCSAIDHLKRIINHKAASLNQHSAKTRVPRGFPPDGKLCLSDVVLWLLEQSGRPQTECRHKCMELFYDFIPLLPGKRSPPQWVDGMLKDHGIGFLISRFEGGGLLSQPTLRDLTGPFSVRGTLQWMDLLLAALDCYNTFIHLHIIKPHHMLSSKEDSRFLKAIRFFLTELATHELAAAESCFSFGKKTSHFSPREVDQYNFSKCTIIVRLLEFTTMILVKGDEEFWKLLEQDIFVSDLFKLTALVVCEPSSVGFNMADVEVMKNLPEVCVPLLKALLASPYRTRLESSLRTKISRKSVEELCAVDLYHSSTLSRHDQMEMVLSSCKQIHKADFLSSILHSQDATYATSLGSRLLMTVYKGIAPGEDRKALPSLDINTKSLADGLLQLAFSLSQQSEQLVDLLLNTIMLSVPISGSHSHNFLSFSHGEYFYSLFQSTINTELLRSLDTTVPRLMKASSQNPSMVSALLNGMLDHSFRQRSVRKTQGKRLVEEVLRRWNSLQSWWEGHSSTPESKTATLLLLSKLLQIDSSVCSDINHEAFRPVFSTFTMLLVDMNLPLNLKSQALLVLPFFTTLPEEPLAELQRALDALVAAHFPMQSDEFAKGSLHRNNYMDCIRKLLDALELSQSPLLLKLMAGILCRDRKHIMEEPFQTCFQRIAKRSSGERQMQLLCTVYGLIQRGDVPMSSMLQAMSERVLLPLASHCSTKALSDFFVANVSDIIVLLLSRFTKSNETEFEIQLLKKNGCYKLMELLYSRLPKEEVYSKESRINRAYCRSDTTEGNELSKTLIKSCFEAFTENMTGETQLLELRRHYHCAAYNCSIAVISCSFNEPKFYQGFLFSEKPEKNQFILENIIDIERTYRFPIEIEVPLERKKKYVMIRKEVSEENGEAPVYLSSQSYMADSSLSEEMSQFDFSTGVQSFSFSSQNPEGRRHTETEETNPSQDAMVDLEMDELNQHECMATMTALIGHMLRNNITPKIEPGNVPSELPPWMKFLHAKLANPATPLNIRLFISKLIINTEEVFRPYAKHWLGPLLQVIVSGNNGGEGIHFMVVDIVVIVLSWTSLASPKDNPRDEVLANRLLEFLMKHCFHSKKAVFRHNLEIIRTLVECWKDCLHVPYSLIYERFRGINPNSKDNSVGLQLLGIILANNLPAYDPLCGIEYDGYIQSLTNNVSFVRYKEVYAAAAEIIGLVLKNMAEHRQELLSLAASKITNLKKKDMDDKFIICLNKVSKHFPPFMDRFVNYVFSLLPKLHGILKTYCLECVLSRAEVIPDIFLHLKTTGFIETMRHRDEAKQRVCLDIIHKIVAQLTPVQLQELLGAVTAFVCHPSPVCRERMYDILMWIQDNYSDAESMEDNTSVEVLNAAKETLLQGLSEENQGLQLYVRNFWSQEKRLPTATLERMLTVLRSLYSCRIEKCFLSLATNLLLEMTSQSPDFQRNMFEYPLSECTFQDYVIDSNWRFRSTVMTPMFVETQSSQGPESVAASQAGGMKGKLRATQSSLEFSQTQTAGRRPVYDWLTGSSVDTLADYTLGSESLSSLLVFDKKAEKQTAARRPVGEGFGLRRLTASTDEVDSRTRAANEQRNNIFRLRRRFLKDQEKVSLTFAHREIQQQRQKKVSNIQLKHIYAQVTLYRNYRVGDFPDIQIPYSSLIAPLQALAQRDPILAKQLFSSLFAGILQEMEKLKARGESGRIKEELRCSMNTFLSKSTLCFPPFIACVQDMCHQHKELQQLNPAHISSTCLMSLQQPSGILLLEEGLLHSGGQDQPPAKRSRGRKEIPPDTNKWIHLARLYRSLEDYDVVRGIFGGKVGTKSITCTALQAEANTDFAEAVKLYNEALNTEHWSGDEPSESEKDFWEIAAMEAYNHLTEWKSLQYCSTVNIDENSPPNLERMWSDPIYQEMYLQHMIRSMLKQLQQGETDQTLLTFIDKAMRVEERKKLLESHYSQELSLLYILQEDYDRAKYYTNYAMQLFMQNYSSVDTLLTQSRLTILQSVQALTEIQDFLLFIKGEVSVSSLKRLIRLWTERYPDAKADPVNLWDDIITSRCFFLDKIKEKLRGHAPSDSMEVDGSEDPAGDVDALVNDCKFNMKLHMADSAWKQNNFPVATKLLKELHKEAKTNRGWLLRWVHSFSRYNHRRSQAQGPVEQIHSMLKTIPLLEDLQADCRSATAKVFRYQKILQGTSFHILATAVSRSPSVLDTIEPEKAARIAKLSGAAWPNENPKKVEVGLQLQALQLLCDASRKADEEIQSYTQDCVESSSIIETYMALANFCDKRLREEEQSDTESQFPDLYTLPVKVVENMLKALKINSEEARLKFPRLLQIIELYPSETLDLMTKEMMSVPCWMLIGWISQMVALLDKPEAVAMQHCIGPDSRMLPSSAGLCYRPPAAGMCQQVNCQMLRSMLDKGGAVKNFVDALQQLTNPEMLFKDWWDCVKNELEKPSFDKKRMGAMFDEMHSSLGDRNTGSHGVFRTKFIKKFAKDVEKLLGSKGSKLFEKRTEKSFVRQVDDLAASMRGWIKEEPGNLKEYSPWLSGFKADTFSNELEVPGQYDGRSKPLPEYHAKITGFDERVKVMSSIRRPKRLIIRGDDERDHPFLVKGGEDLRQDQRIEQLFAVMNILLSHDAACTHRGMQLRTYQVIPITTRIGLIEWMENTCTLKEFLYSTMTEEEKQRAGRYHYNKWLQTFAPKSKGIVLYNCAYKKAKRSETVNNFSKVLQHVPADLLKRAFLKMCNSPEAFLSLRSHFISSHALLCVSHWVLGIGDRHLSNFMINMETGGMVGIDFGHAFGSATQFLPVPELMPFRLTQQFVNLMQPLKESGLIQSIMVHSLRAYRAEPDLLLNTMDVFVKEPSLDWKNFELKQLKKGGTWTDNVNTKEINWYPLQKVNFARRKLEGANPAAITSEELALGFEKDAAFPGMQSVALGSEEHNIRARLPAAGLPVEKQVDCLLDQAMDPNVLGRVWVGWEPWM</sequence>
<dbReference type="GO" id="GO:0005524">
    <property type="term" value="F:ATP binding"/>
    <property type="evidence" value="ECO:0007669"/>
    <property type="project" value="UniProtKB-KW"/>
</dbReference>
<keyword evidence="12" id="KW-0418">Kinase</keyword>
<evidence type="ECO:0000256" key="13">
    <source>
        <dbReference type="ARBA" id="ARBA00022803"/>
    </source>
</evidence>
<dbReference type="Pfam" id="PF02260">
    <property type="entry name" value="FATC"/>
    <property type="match status" value="1"/>
</dbReference>
<keyword evidence="8" id="KW-0808">Transferase</keyword>
<evidence type="ECO:0000256" key="7">
    <source>
        <dbReference type="ARBA" id="ARBA00022553"/>
    </source>
</evidence>
<dbReference type="Proteomes" id="UP000694568">
    <property type="component" value="Unplaced"/>
</dbReference>
<dbReference type="InterPro" id="IPR046803">
    <property type="entry name" value="DNAPKcs_CC1-2"/>
</dbReference>
<dbReference type="InterPro" id="IPR050517">
    <property type="entry name" value="DDR_Repair_Kinase"/>
</dbReference>
<keyword evidence="13" id="KW-0802">TPR repeat</keyword>
<dbReference type="InterPro" id="IPR012582">
    <property type="entry name" value="DNAPKcs_CC3"/>
</dbReference>
<dbReference type="GO" id="GO:0008630">
    <property type="term" value="P:intrinsic apoptotic signaling pathway in response to DNA damage"/>
    <property type="evidence" value="ECO:0007669"/>
    <property type="project" value="TreeGrafter"/>
</dbReference>
<keyword evidence="15" id="KW-0234">DNA repair</keyword>
<dbReference type="Ensembl" id="ENSSLUT00000020431.1">
    <property type="protein sequence ID" value="ENSSLUP00000019797.1"/>
    <property type="gene ID" value="ENSSLUG00000008761.1"/>
</dbReference>
<reference evidence="21" key="1">
    <citation type="submission" date="2025-08" db="UniProtKB">
        <authorList>
            <consortium name="Ensembl"/>
        </authorList>
    </citation>
    <scope>IDENTIFICATION</scope>
</reference>
<evidence type="ECO:0000259" key="19">
    <source>
        <dbReference type="PROSITE" id="PS51189"/>
    </source>
</evidence>
<evidence type="ECO:0000256" key="11">
    <source>
        <dbReference type="ARBA" id="ARBA00022763"/>
    </source>
</evidence>
<evidence type="ECO:0000256" key="12">
    <source>
        <dbReference type="ARBA" id="ARBA00022777"/>
    </source>
</evidence>
<dbReference type="Gene3D" id="1.10.1070.11">
    <property type="entry name" value="Phosphatidylinositol 3-/4-kinase, catalytic domain"/>
    <property type="match status" value="1"/>
</dbReference>
<name>A0A8D0CY61_SANLU</name>
<protein>
    <recommendedName>
        <fullName evidence="4">DNA-dependent protein kinase catalytic subunit</fullName>
        <ecNumber evidence="3">2.7.11.1</ecNumber>
    </recommendedName>
</protein>
<evidence type="ECO:0000256" key="2">
    <source>
        <dbReference type="ARBA" id="ARBA00011031"/>
    </source>
</evidence>
<evidence type="ECO:0000256" key="1">
    <source>
        <dbReference type="ARBA" id="ARBA00004604"/>
    </source>
</evidence>
<accession>A0A8D0CY61</accession>
<dbReference type="GO" id="GO:0042254">
    <property type="term" value="P:ribosome biogenesis"/>
    <property type="evidence" value="ECO:0007669"/>
    <property type="project" value="UniProtKB-KW"/>
</dbReference>
<dbReference type="PANTHER" id="PTHR11139">
    <property type="entry name" value="ATAXIA TELANGIECTASIA MUTATED ATM -RELATED"/>
    <property type="match status" value="1"/>
</dbReference>
<dbReference type="GeneTree" id="ENSGT00940000155633"/>
<dbReference type="PROSITE" id="PS51190">
    <property type="entry name" value="FATC"/>
    <property type="match status" value="1"/>
</dbReference>
<dbReference type="InterPro" id="IPR046804">
    <property type="entry name" value="DNA-PKcs_N"/>
</dbReference>
<feature type="domain" description="FAT" evidence="19">
    <location>
        <begin position="2709"/>
        <end position="3363"/>
    </location>
</feature>
<dbReference type="InterPro" id="IPR003151">
    <property type="entry name" value="PIK-rel_kinase_FAT"/>
</dbReference>
<evidence type="ECO:0000256" key="5">
    <source>
        <dbReference type="ARBA" id="ARBA00022517"/>
    </source>
</evidence>
<dbReference type="SUPFAM" id="SSF48371">
    <property type="entry name" value="ARM repeat"/>
    <property type="match status" value="3"/>
</dbReference>
<keyword evidence="22" id="KW-1185">Reference proteome</keyword>
<dbReference type="CDD" id="cd05172">
    <property type="entry name" value="PIKKc_DNA-PK"/>
    <property type="match status" value="1"/>
</dbReference>
<dbReference type="GO" id="GO:0005730">
    <property type="term" value="C:nucleolus"/>
    <property type="evidence" value="ECO:0007669"/>
    <property type="project" value="UniProtKB-SubCell"/>
</dbReference>
<evidence type="ECO:0000313" key="22">
    <source>
        <dbReference type="Proteomes" id="UP000694568"/>
    </source>
</evidence>
<gene>
    <name evidence="21" type="primary">prkdc</name>
</gene>
<feature type="domain" description="PI3K/PI4K catalytic" evidence="18">
    <location>
        <begin position="3539"/>
        <end position="3865"/>
    </location>
</feature>
<evidence type="ECO:0000256" key="16">
    <source>
        <dbReference type="ARBA" id="ARBA00023242"/>
    </source>
</evidence>
<dbReference type="Pfam" id="PF20500">
    <property type="entry name" value="DNA-PKcs_N"/>
    <property type="match status" value="1"/>
</dbReference>
<evidence type="ECO:0000259" key="20">
    <source>
        <dbReference type="PROSITE" id="PS51190"/>
    </source>
</evidence>
<dbReference type="PROSITE" id="PS00916">
    <property type="entry name" value="PI3_4_KINASE_2"/>
    <property type="match status" value="1"/>
</dbReference>
<proteinExistence type="inferred from homology"/>
<dbReference type="EC" id="2.7.11.1" evidence="3"/>
<keyword evidence="7" id="KW-0597">Phosphoprotein</keyword>
<keyword evidence="10" id="KW-0547">Nucleotide-binding</keyword>
<evidence type="ECO:0000256" key="10">
    <source>
        <dbReference type="ARBA" id="ARBA00022741"/>
    </source>
</evidence>
<dbReference type="GO" id="GO:0000723">
    <property type="term" value="P:telomere maintenance"/>
    <property type="evidence" value="ECO:0007669"/>
    <property type="project" value="TreeGrafter"/>
</dbReference>
<keyword evidence="11" id="KW-0227">DNA damage</keyword>
<evidence type="ECO:0000313" key="21">
    <source>
        <dbReference type="Ensembl" id="ENSSLUP00000019797.1"/>
    </source>
</evidence>
<dbReference type="GO" id="GO:0030183">
    <property type="term" value="P:B cell differentiation"/>
    <property type="evidence" value="ECO:0007669"/>
    <property type="project" value="Ensembl"/>
</dbReference>